<dbReference type="GO" id="GO:0004674">
    <property type="term" value="F:protein serine/threonine kinase activity"/>
    <property type="evidence" value="ECO:0007669"/>
    <property type="project" value="UniProtKB-KW"/>
</dbReference>
<keyword evidence="8" id="KW-0723">Serine/threonine-protein kinase</keyword>
<dbReference type="Gene3D" id="1.10.510.10">
    <property type="entry name" value="Transferase(Phosphotransferase) domain 1"/>
    <property type="match status" value="1"/>
</dbReference>
<dbReference type="InterPro" id="IPR008271">
    <property type="entry name" value="Ser/Thr_kinase_AS"/>
</dbReference>
<feature type="compositionally biased region" description="Low complexity" evidence="6">
    <location>
        <begin position="357"/>
        <end position="377"/>
    </location>
</feature>
<dbReference type="CDD" id="cd14014">
    <property type="entry name" value="STKc_PknB_like"/>
    <property type="match status" value="1"/>
</dbReference>
<evidence type="ECO:0000256" key="6">
    <source>
        <dbReference type="SAM" id="MobiDB-lite"/>
    </source>
</evidence>
<sequence length="781" mass="82058">MTSNGHESGKPLRAGDPRELDGYRIVSRLGRGGMGTVYLAKDSADRSVAVKLIHPDLADDESFRLRFAREVASARRVARFSTAGVIDARLEGEPLFIVSEYVPGPNLDEAVRHGEPMHGGTLEGLAMGVAAALTAIHGSGIVHRDLKPANVLLSPVGPKVIDFGIARALDDASGAVTRSSQLMGTPSYMAPELILGEQATAAADIFAWGCLVAFAGTGKAPFDAGTVPAVLHNISSAQPKLDGLDPSLLDLVGAALDKKPENRPTSQQLLARLTGQQDPEEAVIRRTISTSWAPPSSSPVPGLPPQATDPELAEQASGAAATPPQDLPSGPAAPDPTTPVSTPPSNGFTPTTSQQASPTHQGQPPVPPTQQVQSPYQGQQNPAGQFPHANPAQSGPQSGAQQGGYGQYPNQAGHGGPGGGYPPAGQHQQYGQPSYGQPPYGQHGQSQQAQAQHGQAPYGQSPSHGQPAHTAYNGPGGPGGPNGPGGPGGPGQRPNGADGNSTGGRRKLLLIGGAAAAVTLVVGVGATVLLSGSDSPPEDTTSIYVTDFATDPGWSGFRTFDPDDPEETDGYWDQQNALILQLDPGRNPSRGEVAPYDRETPERVLISTDLAPLRGPAETSLGVRCWDQEGDDERTMYEALLRFDGEQAQIRRVTEESGDTAIAETRDVPGFETFDLLNEERDADVEGLPYDVRVDDLTTNHLQFACEYVAEDGDDPYMDLRLWVNGELVLSATDQQPLPDDSGLDDDERRRVGVVVRPGAGTEPVAAVYTNYALHRINVDD</sequence>
<feature type="compositionally biased region" description="Low complexity" evidence="6">
    <location>
        <begin position="423"/>
        <end position="460"/>
    </location>
</feature>
<dbReference type="SMART" id="SM00220">
    <property type="entry name" value="S_TKc"/>
    <property type="match status" value="1"/>
</dbReference>
<dbReference type="Proteomes" id="UP000579647">
    <property type="component" value="Unassembled WGS sequence"/>
</dbReference>
<dbReference type="Gene3D" id="3.30.200.20">
    <property type="entry name" value="Phosphorylase Kinase, domain 1"/>
    <property type="match status" value="1"/>
</dbReference>
<feature type="region of interest" description="Disordered" evidence="6">
    <location>
        <begin position="288"/>
        <end position="504"/>
    </location>
</feature>
<dbReference type="EMBL" id="JACHDO010000001">
    <property type="protein sequence ID" value="MBB5492204.1"/>
    <property type="molecule type" value="Genomic_DNA"/>
</dbReference>
<dbReference type="PROSITE" id="PS50011">
    <property type="entry name" value="PROTEIN_KINASE_DOM"/>
    <property type="match status" value="1"/>
</dbReference>
<dbReference type="Pfam" id="PF00069">
    <property type="entry name" value="Pkinase"/>
    <property type="match status" value="1"/>
</dbReference>
<dbReference type="PROSITE" id="PS00108">
    <property type="entry name" value="PROTEIN_KINASE_ST"/>
    <property type="match status" value="1"/>
</dbReference>
<dbReference type="InterPro" id="IPR000719">
    <property type="entry name" value="Prot_kinase_dom"/>
</dbReference>
<dbReference type="InterPro" id="IPR017441">
    <property type="entry name" value="Protein_kinase_ATP_BS"/>
</dbReference>
<evidence type="ECO:0000256" key="2">
    <source>
        <dbReference type="ARBA" id="ARBA00022741"/>
    </source>
</evidence>
<feature type="compositionally biased region" description="Low complexity" evidence="6">
    <location>
        <begin position="391"/>
        <end position="400"/>
    </location>
</feature>
<dbReference type="PROSITE" id="PS00107">
    <property type="entry name" value="PROTEIN_KINASE_ATP"/>
    <property type="match status" value="1"/>
</dbReference>
<keyword evidence="4 5" id="KW-0067">ATP-binding</keyword>
<evidence type="ECO:0000259" key="7">
    <source>
        <dbReference type="PROSITE" id="PS50011"/>
    </source>
</evidence>
<keyword evidence="3 8" id="KW-0418">Kinase</keyword>
<comment type="caution">
    <text evidence="8">The sequence shown here is derived from an EMBL/GenBank/DDBJ whole genome shotgun (WGS) entry which is preliminary data.</text>
</comment>
<accession>A0A840W835</accession>
<dbReference type="InterPro" id="IPR011009">
    <property type="entry name" value="Kinase-like_dom_sf"/>
</dbReference>
<dbReference type="GO" id="GO:0005524">
    <property type="term" value="F:ATP binding"/>
    <property type="evidence" value="ECO:0007669"/>
    <property type="project" value="UniProtKB-UniRule"/>
</dbReference>
<keyword evidence="2 5" id="KW-0547">Nucleotide-binding</keyword>
<keyword evidence="1" id="KW-0808">Transferase</keyword>
<feature type="domain" description="Protein kinase" evidence="7">
    <location>
        <begin position="23"/>
        <end position="284"/>
    </location>
</feature>
<dbReference type="RefSeq" id="WP_184365725.1">
    <property type="nucleotide sequence ID" value="NZ_BAAAKM010000031.1"/>
</dbReference>
<evidence type="ECO:0000313" key="8">
    <source>
        <dbReference type="EMBL" id="MBB5492204.1"/>
    </source>
</evidence>
<keyword evidence="9" id="KW-1185">Reference proteome</keyword>
<reference evidence="8 9" key="1">
    <citation type="submission" date="2020-08" db="EMBL/GenBank/DDBJ databases">
        <title>Sequencing the genomes of 1000 actinobacteria strains.</title>
        <authorList>
            <person name="Klenk H.-P."/>
        </authorList>
    </citation>
    <scope>NUCLEOTIDE SEQUENCE [LARGE SCALE GENOMIC DNA]</scope>
    <source>
        <strain evidence="8 9">DSM 44598</strain>
    </source>
</reference>
<organism evidence="8 9">
    <name type="scientific">Nocardiopsis metallicus</name>
    <dbReference type="NCBI Taxonomy" id="179819"/>
    <lineage>
        <taxon>Bacteria</taxon>
        <taxon>Bacillati</taxon>
        <taxon>Actinomycetota</taxon>
        <taxon>Actinomycetes</taxon>
        <taxon>Streptosporangiales</taxon>
        <taxon>Nocardiopsidaceae</taxon>
        <taxon>Nocardiopsis</taxon>
    </lineage>
</organism>
<dbReference type="AlphaFoldDB" id="A0A840W835"/>
<gene>
    <name evidence="8" type="ORF">HNR07_003341</name>
</gene>
<name>A0A840W835_9ACTN</name>
<feature type="binding site" evidence="5">
    <location>
        <position position="51"/>
    </location>
    <ligand>
        <name>ATP</name>
        <dbReference type="ChEBI" id="CHEBI:30616"/>
    </ligand>
</feature>
<dbReference type="SUPFAM" id="SSF56112">
    <property type="entry name" value="Protein kinase-like (PK-like)"/>
    <property type="match status" value="1"/>
</dbReference>
<feature type="compositionally biased region" description="Gly residues" evidence="6">
    <location>
        <begin position="474"/>
        <end position="491"/>
    </location>
</feature>
<feature type="compositionally biased region" description="Gly residues" evidence="6">
    <location>
        <begin position="413"/>
        <end position="422"/>
    </location>
</feature>
<dbReference type="PANTHER" id="PTHR43289">
    <property type="entry name" value="MITOGEN-ACTIVATED PROTEIN KINASE KINASE KINASE 20-RELATED"/>
    <property type="match status" value="1"/>
</dbReference>
<feature type="compositionally biased region" description="Polar residues" evidence="6">
    <location>
        <begin position="346"/>
        <end position="356"/>
    </location>
</feature>
<evidence type="ECO:0000256" key="3">
    <source>
        <dbReference type="ARBA" id="ARBA00022777"/>
    </source>
</evidence>
<evidence type="ECO:0000313" key="9">
    <source>
        <dbReference type="Proteomes" id="UP000579647"/>
    </source>
</evidence>
<evidence type="ECO:0000256" key="4">
    <source>
        <dbReference type="ARBA" id="ARBA00022840"/>
    </source>
</evidence>
<evidence type="ECO:0000256" key="1">
    <source>
        <dbReference type="ARBA" id="ARBA00022679"/>
    </source>
</evidence>
<dbReference type="PANTHER" id="PTHR43289:SF34">
    <property type="entry name" value="SERINE_THREONINE-PROTEIN KINASE YBDM-RELATED"/>
    <property type="match status" value="1"/>
</dbReference>
<proteinExistence type="predicted"/>
<evidence type="ECO:0000256" key="5">
    <source>
        <dbReference type="PROSITE-ProRule" id="PRU10141"/>
    </source>
</evidence>
<protein>
    <submittedName>
        <fullName evidence="8">Serine/threonine protein kinase</fullName>
    </submittedName>
</protein>